<dbReference type="GO" id="GO:0035556">
    <property type="term" value="P:intracellular signal transduction"/>
    <property type="evidence" value="ECO:0007669"/>
    <property type="project" value="InterPro"/>
</dbReference>
<dbReference type="InterPro" id="IPR001054">
    <property type="entry name" value="A/G_cyclase"/>
</dbReference>
<dbReference type="Pfam" id="PF00211">
    <property type="entry name" value="Guanylate_cyc"/>
    <property type="match status" value="1"/>
</dbReference>
<name>A0A162JWI5_9PROT</name>
<dbReference type="PANTHER" id="PTHR43081:SF11">
    <property type="entry name" value="BLR2264 PROTEIN"/>
    <property type="match status" value="1"/>
</dbReference>
<dbReference type="RefSeq" id="WP_062769164.1">
    <property type="nucleotide sequence ID" value="NZ_CP121045.1"/>
</dbReference>
<accession>A0A162JWI5</accession>
<protein>
    <recommendedName>
        <fullName evidence="1">Guanylate cyclase domain-containing protein</fullName>
    </recommendedName>
</protein>
<reference evidence="2 3" key="1">
    <citation type="submission" date="2015-12" db="EMBL/GenBank/DDBJ databases">
        <title>Genome sequence of Tistrella mobilis MCCC 1A02139.</title>
        <authorList>
            <person name="Lu L."/>
            <person name="Lai Q."/>
            <person name="Shao Z."/>
            <person name="Qian P."/>
        </authorList>
    </citation>
    <scope>NUCLEOTIDE SEQUENCE [LARGE SCALE GENOMIC DNA]</scope>
    <source>
        <strain evidence="2 3">MCCC 1A02139</strain>
    </source>
</reference>
<dbReference type="GO" id="GO:0004016">
    <property type="term" value="F:adenylate cyclase activity"/>
    <property type="evidence" value="ECO:0007669"/>
    <property type="project" value="UniProtKB-ARBA"/>
</dbReference>
<dbReference type="EMBL" id="LPZR01000211">
    <property type="protein sequence ID" value="KYO50007.1"/>
    <property type="molecule type" value="Genomic_DNA"/>
</dbReference>
<organism evidence="2 3">
    <name type="scientific">Tistrella mobilis</name>
    <dbReference type="NCBI Taxonomy" id="171437"/>
    <lineage>
        <taxon>Bacteria</taxon>
        <taxon>Pseudomonadati</taxon>
        <taxon>Pseudomonadota</taxon>
        <taxon>Alphaproteobacteria</taxon>
        <taxon>Geminicoccales</taxon>
        <taxon>Geminicoccaceae</taxon>
        <taxon>Tistrella</taxon>
    </lineage>
</organism>
<dbReference type="PROSITE" id="PS50125">
    <property type="entry name" value="GUANYLATE_CYCLASE_2"/>
    <property type="match status" value="1"/>
</dbReference>
<dbReference type="Gene3D" id="3.30.70.1230">
    <property type="entry name" value="Nucleotide cyclase"/>
    <property type="match status" value="1"/>
</dbReference>
<evidence type="ECO:0000313" key="2">
    <source>
        <dbReference type="EMBL" id="KYO50007.1"/>
    </source>
</evidence>
<gene>
    <name evidence="2" type="ORF">AUP44_15030</name>
</gene>
<evidence type="ECO:0000313" key="3">
    <source>
        <dbReference type="Proteomes" id="UP000075787"/>
    </source>
</evidence>
<evidence type="ECO:0000259" key="1">
    <source>
        <dbReference type="PROSITE" id="PS50125"/>
    </source>
</evidence>
<dbReference type="GO" id="GO:0006171">
    <property type="term" value="P:cAMP biosynthetic process"/>
    <property type="evidence" value="ECO:0007669"/>
    <property type="project" value="TreeGrafter"/>
</dbReference>
<dbReference type="GeneID" id="97240860"/>
<dbReference type="InterPro" id="IPR029787">
    <property type="entry name" value="Nucleotide_cyclase"/>
</dbReference>
<dbReference type="OrthoDB" id="9762462at2"/>
<feature type="domain" description="Guanylate cyclase" evidence="1">
    <location>
        <begin position="219"/>
        <end position="350"/>
    </location>
</feature>
<sequence>MAIDVGDICRWILDTGLAGDGEQALLNGTAERLRAAGVPLTRANMVCDTLHPILEGHAFRWRSGEEEAAVIAYGRDHDPGSWAASPFNHLEQNGEPMLLRLLSPATDGEFSYLAELRAEGQTGYLATIVRFGGTGGDGIGVGGMECVYVSWITDRPGGFAEAEVAAVLAIMPSLGLAMRAASLSGIAHTIARTYLGRDVARQVMSGRIVRGVAEKRDAVLWFSDLRDWTRISGSLPPDQVIPFLNDHVEPVVAAIHAAGGEVLKFMGDGILAVFPADDRRAAAERALAAAAAARQGLGDLARMREGADLPSTGLYLALHVGSVFYGNVGGPDRLDFTVVGPAVNEVARIAAMCRSVDRSLLLSQAFVDALDGADQQVASVGRFALRGVEVVQHLYTPDA</sequence>
<dbReference type="SUPFAM" id="SSF55073">
    <property type="entry name" value="Nucleotide cyclase"/>
    <property type="match status" value="1"/>
</dbReference>
<dbReference type="CDD" id="cd07302">
    <property type="entry name" value="CHD"/>
    <property type="match status" value="1"/>
</dbReference>
<dbReference type="SMART" id="SM00044">
    <property type="entry name" value="CYCc"/>
    <property type="match status" value="1"/>
</dbReference>
<dbReference type="Proteomes" id="UP000075787">
    <property type="component" value="Unassembled WGS sequence"/>
</dbReference>
<proteinExistence type="predicted"/>
<dbReference type="PANTHER" id="PTHR43081">
    <property type="entry name" value="ADENYLATE CYCLASE, TERMINAL-DIFFERENTIATION SPECIFIC-RELATED"/>
    <property type="match status" value="1"/>
</dbReference>
<dbReference type="AlphaFoldDB" id="A0A162JWI5"/>
<comment type="caution">
    <text evidence="2">The sequence shown here is derived from an EMBL/GenBank/DDBJ whole genome shotgun (WGS) entry which is preliminary data.</text>
</comment>
<dbReference type="InterPro" id="IPR050697">
    <property type="entry name" value="Adenylyl/Guanylyl_Cyclase_3/4"/>
</dbReference>